<keyword evidence="1" id="KW-0472">Membrane</keyword>
<dbReference type="EMBL" id="FNRL01000007">
    <property type="protein sequence ID" value="SEA42541.1"/>
    <property type="molecule type" value="Genomic_DNA"/>
</dbReference>
<dbReference type="AlphaFoldDB" id="A0A1H4B342"/>
<gene>
    <name evidence="2" type="ORF">SAMN05660909_01852</name>
</gene>
<feature type="transmembrane region" description="Helical" evidence="1">
    <location>
        <begin position="55"/>
        <end position="77"/>
    </location>
</feature>
<dbReference type="RefSeq" id="WP_089760912.1">
    <property type="nucleotide sequence ID" value="NZ_BKAT01000024.1"/>
</dbReference>
<dbReference type="PANTHER" id="PTHR33802:SF1">
    <property type="entry name" value="XK-RELATED PROTEIN"/>
    <property type="match status" value="1"/>
</dbReference>
<organism evidence="2 3">
    <name type="scientific">Chitinophaga terrae</name>
    <name type="common">ex Kim and Jung 2007</name>
    <dbReference type="NCBI Taxonomy" id="408074"/>
    <lineage>
        <taxon>Bacteria</taxon>
        <taxon>Pseudomonadati</taxon>
        <taxon>Bacteroidota</taxon>
        <taxon>Chitinophagia</taxon>
        <taxon>Chitinophagales</taxon>
        <taxon>Chitinophagaceae</taxon>
        <taxon>Chitinophaga</taxon>
    </lineage>
</organism>
<reference evidence="3" key="1">
    <citation type="submission" date="2016-10" db="EMBL/GenBank/DDBJ databases">
        <authorList>
            <person name="Varghese N."/>
            <person name="Submissions S."/>
        </authorList>
    </citation>
    <scope>NUCLEOTIDE SEQUENCE [LARGE SCALE GENOMIC DNA]</scope>
    <source>
        <strain evidence="3">DSM 23920</strain>
    </source>
</reference>
<dbReference type="InterPro" id="IPR038330">
    <property type="entry name" value="TspO/MBR-related_sf"/>
</dbReference>
<keyword evidence="1" id="KW-1133">Transmembrane helix</keyword>
<feature type="transmembrane region" description="Helical" evidence="1">
    <location>
        <begin position="188"/>
        <end position="206"/>
    </location>
</feature>
<dbReference type="OrthoDB" id="5189031at2"/>
<protein>
    <recommendedName>
        <fullName evidence="4">Tryptophan-rich sensory protein</fullName>
    </recommendedName>
</protein>
<name>A0A1H4B342_9BACT</name>
<proteinExistence type="predicted"/>
<dbReference type="Gene3D" id="1.20.1260.100">
    <property type="entry name" value="TspO/MBR protein"/>
    <property type="match status" value="1"/>
</dbReference>
<accession>A0A1H4B342</accession>
<feature type="transmembrane region" description="Helical" evidence="1">
    <location>
        <begin position="14"/>
        <end position="35"/>
    </location>
</feature>
<dbReference type="STRING" id="408074.SAMN05660909_01852"/>
<feature type="transmembrane region" description="Helical" evidence="1">
    <location>
        <begin position="241"/>
        <end position="262"/>
    </location>
</feature>
<evidence type="ECO:0000313" key="3">
    <source>
        <dbReference type="Proteomes" id="UP000199656"/>
    </source>
</evidence>
<evidence type="ECO:0000256" key="1">
    <source>
        <dbReference type="SAM" id="Phobius"/>
    </source>
</evidence>
<evidence type="ECO:0008006" key="4">
    <source>
        <dbReference type="Google" id="ProtNLM"/>
    </source>
</evidence>
<feature type="transmembrane region" description="Helical" evidence="1">
    <location>
        <begin position="213"/>
        <end position="229"/>
    </location>
</feature>
<feature type="transmembrane region" description="Helical" evidence="1">
    <location>
        <begin position="160"/>
        <end position="182"/>
    </location>
</feature>
<dbReference type="Proteomes" id="UP000199656">
    <property type="component" value="Unassembled WGS sequence"/>
</dbReference>
<keyword evidence="1" id="KW-0812">Transmembrane</keyword>
<sequence length="267" mass="29841">MANHETLQLKNKSIFNAIGYVIMIGVNALAVFLPINGKTTSEVSDSYPSLFTPAGITFSIWGIIYLALLGFVIYQLWLAFSNKEKEKLQKVMTGIKDWFLVSCVANACWLFTWHYELVPVSVALMLILATSLVIIHLNYKINIVPASLQEKLFIYLPFGLYLGWIAIATLANISALLVFAGWEGNHQTQVATTVAFIGIGTLLSMLMILLRNNIVYALVSVWAFYGIILKRKVADVMEENAIIHACIIAIGLIAITISWQFYRKQKS</sequence>
<feature type="transmembrane region" description="Helical" evidence="1">
    <location>
        <begin position="98"/>
        <end position="115"/>
    </location>
</feature>
<feature type="transmembrane region" description="Helical" evidence="1">
    <location>
        <begin position="121"/>
        <end position="139"/>
    </location>
</feature>
<dbReference type="PANTHER" id="PTHR33802">
    <property type="entry name" value="SI:CH211-161H7.5-RELATED"/>
    <property type="match status" value="1"/>
</dbReference>
<evidence type="ECO:0000313" key="2">
    <source>
        <dbReference type="EMBL" id="SEA42541.1"/>
    </source>
</evidence>
<keyword evidence="3" id="KW-1185">Reference proteome</keyword>